<sequence length="332" mass="35058">MSGPPPPDNPPLHAFRLLRGQILIDLPFQPHAVSTVRVATLWPNAGDPRGWAHAPWEPAGYGRGFRPGPVELGDVVGFIAESRPPARALPTAIPTSFQDQPALTRHLTWYGYLHEISDLHLLLRGPYPQPLAAYTAAQRALIATLDQQNTGREPVLPASPPLTTSITHTAEHSTVGDIHHGWIRVPARLLTHALMQPVDQLRHRLATRAPYLLTGHEPPITLAALAARHLADQLHEPLFVPPTPLPAPPGPDVSSPPPAAPEPDPEPDSPNAADEPSTTNAASSHTTAVPSSGPDTHGTPEAPGPGASPSASTAADLPDTSPADAIPGFEPP</sequence>
<keyword evidence="3" id="KW-1185">Reference proteome</keyword>
<dbReference type="RefSeq" id="WP_248826043.1">
    <property type="nucleotide sequence ID" value="NZ_JALKFT010000022.1"/>
</dbReference>
<evidence type="ECO:0000313" key="3">
    <source>
        <dbReference type="Proteomes" id="UP001201873"/>
    </source>
</evidence>
<feature type="compositionally biased region" description="Low complexity" evidence="1">
    <location>
        <begin position="299"/>
        <end position="315"/>
    </location>
</feature>
<accession>A0ABT0K240</accession>
<dbReference type="EMBL" id="JALKFT010000022">
    <property type="protein sequence ID" value="MCK9877849.1"/>
    <property type="molecule type" value="Genomic_DNA"/>
</dbReference>
<gene>
    <name evidence="2" type="ORF">MXD59_19055</name>
</gene>
<feature type="compositionally biased region" description="Low complexity" evidence="1">
    <location>
        <begin position="269"/>
        <end position="288"/>
    </location>
</feature>
<name>A0ABT0K240_9ACTN</name>
<evidence type="ECO:0000256" key="1">
    <source>
        <dbReference type="SAM" id="MobiDB-lite"/>
    </source>
</evidence>
<feature type="compositionally biased region" description="Pro residues" evidence="1">
    <location>
        <begin position="239"/>
        <end position="262"/>
    </location>
</feature>
<organism evidence="2 3">
    <name type="scientific">Frankia umida</name>
    <dbReference type="NCBI Taxonomy" id="573489"/>
    <lineage>
        <taxon>Bacteria</taxon>
        <taxon>Bacillati</taxon>
        <taxon>Actinomycetota</taxon>
        <taxon>Actinomycetes</taxon>
        <taxon>Frankiales</taxon>
        <taxon>Frankiaceae</taxon>
        <taxon>Frankia</taxon>
    </lineage>
</organism>
<proteinExistence type="predicted"/>
<protein>
    <submittedName>
        <fullName evidence="2">Uncharacterized protein</fullName>
    </submittedName>
</protein>
<dbReference type="Proteomes" id="UP001201873">
    <property type="component" value="Unassembled WGS sequence"/>
</dbReference>
<feature type="region of interest" description="Disordered" evidence="1">
    <location>
        <begin position="237"/>
        <end position="332"/>
    </location>
</feature>
<evidence type="ECO:0000313" key="2">
    <source>
        <dbReference type="EMBL" id="MCK9877849.1"/>
    </source>
</evidence>
<comment type="caution">
    <text evidence="2">The sequence shown here is derived from an EMBL/GenBank/DDBJ whole genome shotgun (WGS) entry which is preliminary data.</text>
</comment>
<reference evidence="2 3" key="1">
    <citation type="submission" date="2022-04" db="EMBL/GenBank/DDBJ databases">
        <title>Genome diversity in the genus Frankia.</title>
        <authorList>
            <person name="Carlos-Shanley C."/>
            <person name="Hahn D."/>
        </authorList>
    </citation>
    <scope>NUCLEOTIDE SEQUENCE [LARGE SCALE GENOMIC DNA]</scope>
    <source>
        <strain evidence="2 3">Ag45/Mut15</strain>
    </source>
</reference>